<dbReference type="AlphaFoldDB" id="A0A5C3NGI1"/>
<protein>
    <submittedName>
        <fullName evidence="1">Uncharacterized protein</fullName>
    </submittedName>
</protein>
<name>A0A5C3NGI1_9AGAM</name>
<sequence>MFCKNLLYLVARQILAGPRVGARLPHPALSNIPRRMCKNGISEGGKGAFCAKWARSETDFTAKSPGRGRPNQRRCYVC</sequence>
<evidence type="ECO:0000313" key="1">
    <source>
        <dbReference type="EMBL" id="TFK56502.1"/>
    </source>
</evidence>
<keyword evidence="2" id="KW-1185">Reference proteome</keyword>
<dbReference type="Proteomes" id="UP000305948">
    <property type="component" value="Unassembled WGS sequence"/>
</dbReference>
<reference evidence="1 2" key="1">
    <citation type="journal article" date="2019" name="Nat. Ecol. Evol.">
        <title>Megaphylogeny resolves global patterns of mushroom evolution.</title>
        <authorList>
            <person name="Varga T."/>
            <person name="Krizsan K."/>
            <person name="Foldi C."/>
            <person name="Dima B."/>
            <person name="Sanchez-Garcia M."/>
            <person name="Sanchez-Ramirez S."/>
            <person name="Szollosi G.J."/>
            <person name="Szarkandi J.G."/>
            <person name="Papp V."/>
            <person name="Albert L."/>
            <person name="Andreopoulos W."/>
            <person name="Angelini C."/>
            <person name="Antonin V."/>
            <person name="Barry K.W."/>
            <person name="Bougher N.L."/>
            <person name="Buchanan P."/>
            <person name="Buyck B."/>
            <person name="Bense V."/>
            <person name="Catcheside P."/>
            <person name="Chovatia M."/>
            <person name="Cooper J."/>
            <person name="Damon W."/>
            <person name="Desjardin D."/>
            <person name="Finy P."/>
            <person name="Geml J."/>
            <person name="Haridas S."/>
            <person name="Hughes K."/>
            <person name="Justo A."/>
            <person name="Karasinski D."/>
            <person name="Kautmanova I."/>
            <person name="Kiss B."/>
            <person name="Kocsube S."/>
            <person name="Kotiranta H."/>
            <person name="LaButti K.M."/>
            <person name="Lechner B.E."/>
            <person name="Liimatainen K."/>
            <person name="Lipzen A."/>
            <person name="Lukacs Z."/>
            <person name="Mihaltcheva S."/>
            <person name="Morgado L.N."/>
            <person name="Niskanen T."/>
            <person name="Noordeloos M.E."/>
            <person name="Ohm R.A."/>
            <person name="Ortiz-Santana B."/>
            <person name="Ovrebo C."/>
            <person name="Racz N."/>
            <person name="Riley R."/>
            <person name="Savchenko A."/>
            <person name="Shiryaev A."/>
            <person name="Soop K."/>
            <person name="Spirin V."/>
            <person name="Szebenyi C."/>
            <person name="Tomsovsky M."/>
            <person name="Tulloss R.E."/>
            <person name="Uehling J."/>
            <person name="Grigoriev I.V."/>
            <person name="Vagvolgyi C."/>
            <person name="Papp T."/>
            <person name="Martin F.M."/>
            <person name="Miettinen O."/>
            <person name="Hibbett D.S."/>
            <person name="Nagy L.G."/>
        </authorList>
    </citation>
    <scope>NUCLEOTIDE SEQUENCE [LARGE SCALE GENOMIC DNA]</scope>
    <source>
        <strain evidence="1 2">OMC1185</strain>
    </source>
</reference>
<accession>A0A5C3NGI1</accession>
<organism evidence="1 2">
    <name type="scientific">Heliocybe sulcata</name>
    <dbReference type="NCBI Taxonomy" id="5364"/>
    <lineage>
        <taxon>Eukaryota</taxon>
        <taxon>Fungi</taxon>
        <taxon>Dikarya</taxon>
        <taxon>Basidiomycota</taxon>
        <taxon>Agaricomycotina</taxon>
        <taxon>Agaricomycetes</taxon>
        <taxon>Gloeophyllales</taxon>
        <taxon>Gloeophyllaceae</taxon>
        <taxon>Heliocybe</taxon>
    </lineage>
</organism>
<proteinExistence type="predicted"/>
<dbReference type="EMBL" id="ML213503">
    <property type="protein sequence ID" value="TFK56502.1"/>
    <property type="molecule type" value="Genomic_DNA"/>
</dbReference>
<evidence type="ECO:0000313" key="2">
    <source>
        <dbReference type="Proteomes" id="UP000305948"/>
    </source>
</evidence>
<gene>
    <name evidence="1" type="ORF">OE88DRAFT_1649818</name>
</gene>